<reference evidence="3" key="1">
    <citation type="submission" date="2016-04" db="EMBL/GenBank/DDBJ databases">
        <authorList>
            <person name="Nguyen H.D."/>
            <person name="Kesanakurti P."/>
            <person name="Cullis J."/>
            <person name="Levesque C.A."/>
            <person name="Hambleton S."/>
        </authorList>
    </citation>
    <scope>NUCLEOTIDE SEQUENCE</scope>
    <source>
        <strain evidence="3">DAOMC 238032</strain>
    </source>
</reference>
<evidence type="ECO:0000313" key="2">
    <source>
        <dbReference type="EMBL" id="CAD6921599.1"/>
    </source>
</evidence>
<dbReference type="EMBL" id="CAJHJG010002626">
    <property type="protein sequence ID" value="CAD6921599.1"/>
    <property type="molecule type" value="Genomic_DNA"/>
</dbReference>
<evidence type="ECO:0000313" key="3">
    <source>
        <dbReference type="EMBL" id="KAE8257000.1"/>
    </source>
</evidence>
<reference evidence="2" key="3">
    <citation type="submission" date="2020-10" db="EMBL/GenBank/DDBJ databases">
        <authorList>
            <person name="Sedaghatjoo S."/>
        </authorList>
    </citation>
    <scope>NUCLEOTIDE SEQUENCE</scope>
    <source>
        <strain evidence="2">AZH3</strain>
    </source>
</reference>
<reference evidence="3" key="2">
    <citation type="journal article" date="2019" name="IMA Fungus">
        <title>Genome sequencing and comparison of five Tilletia species to identify candidate genes for the detection of regulated species infecting wheat.</title>
        <authorList>
            <person name="Nguyen H.D.T."/>
            <person name="Sultana T."/>
            <person name="Kesanakurti P."/>
            <person name="Hambleton S."/>
        </authorList>
    </citation>
    <scope>NUCLEOTIDE SEQUENCE</scope>
    <source>
        <strain evidence="3">DAOMC 238032</strain>
    </source>
</reference>
<feature type="region of interest" description="Disordered" evidence="1">
    <location>
        <begin position="204"/>
        <end position="247"/>
    </location>
</feature>
<accession>A0A177UKR0</accession>
<dbReference type="Proteomes" id="UP000077671">
    <property type="component" value="Unassembled WGS sequence"/>
</dbReference>
<name>A0A177UKR0_9BASI</name>
<comment type="caution">
    <text evidence="3">The sequence shown here is derived from an EMBL/GenBank/DDBJ whole genome shotgun (WGS) entry which is preliminary data.</text>
</comment>
<organism evidence="3 4">
    <name type="scientific">Tilletia caries</name>
    <name type="common">wheat bunt fungus</name>
    <dbReference type="NCBI Taxonomy" id="13290"/>
    <lineage>
        <taxon>Eukaryota</taxon>
        <taxon>Fungi</taxon>
        <taxon>Dikarya</taxon>
        <taxon>Basidiomycota</taxon>
        <taxon>Ustilaginomycotina</taxon>
        <taxon>Exobasidiomycetes</taxon>
        <taxon>Tilletiales</taxon>
        <taxon>Tilletiaceae</taxon>
        <taxon>Tilletia</taxon>
    </lineage>
</organism>
<dbReference type="AlphaFoldDB" id="A0A177UKR0"/>
<keyword evidence="5" id="KW-1185">Reference proteome</keyword>
<feature type="compositionally biased region" description="Polar residues" evidence="1">
    <location>
        <begin position="108"/>
        <end position="125"/>
    </location>
</feature>
<evidence type="ECO:0000313" key="4">
    <source>
        <dbReference type="Proteomes" id="UP000077671"/>
    </source>
</evidence>
<evidence type="ECO:0000256" key="1">
    <source>
        <dbReference type="SAM" id="MobiDB-lite"/>
    </source>
</evidence>
<feature type="region of interest" description="Disordered" evidence="1">
    <location>
        <begin position="108"/>
        <end position="138"/>
    </location>
</feature>
<gene>
    <name evidence="3" type="ORF">A4X03_0g4844</name>
    <name evidence="2" type="ORF">JKIAZH3_G7345</name>
</gene>
<sequence>MGSFFSRPLTAQVDASVLRGAELYERVLRTASHFLSLFFVPLLNSPFSLSNYARSRRQQQHPYTHRYPCGEAEEATAHAGLSPTLPHQDIVGPGRFCQHSRLAELTSHNALRRVQSNASRNSRTSRYGGDGGPAGTVSVDAYHSPYSLAGMKANRETIQRRRARAELAAAGVDVQLLRRNSGRAAAPSPQQQQYSTAIAPSITEKHHDAHSITKRRSAPVRSALTPALEPTPRMPPVRRPSRRREAI</sequence>
<evidence type="ECO:0000313" key="5">
    <source>
        <dbReference type="Proteomes" id="UP000836402"/>
    </source>
</evidence>
<protein>
    <submittedName>
        <fullName evidence="3">Uncharacterized protein</fullName>
    </submittedName>
</protein>
<dbReference type="Proteomes" id="UP000836402">
    <property type="component" value="Unassembled WGS sequence"/>
</dbReference>
<dbReference type="EMBL" id="LWDD02000700">
    <property type="protein sequence ID" value="KAE8257000.1"/>
    <property type="molecule type" value="Genomic_DNA"/>
</dbReference>
<proteinExistence type="predicted"/>